<keyword evidence="10 13" id="KW-0472">Membrane</keyword>
<keyword evidence="8 13" id="KW-1133">Transmembrane helix</keyword>
<dbReference type="GO" id="GO:0019367">
    <property type="term" value="P:fatty acid elongation, saturated fatty acid"/>
    <property type="evidence" value="ECO:0007669"/>
    <property type="project" value="TreeGrafter"/>
</dbReference>
<comment type="catalytic activity">
    <reaction evidence="12">
        <text>a very-long-chain acyl-CoA + malonyl-CoA + H(+) = a very-long-chain 3-oxoacyl-CoA + CO2 + CoA</text>
        <dbReference type="Rhea" id="RHEA:32727"/>
        <dbReference type="ChEBI" id="CHEBI:15378"/>
        <dbReference type="ChEBI" id="CHEBI:16526"/>
        <dbReference type="ChEBI" id="CHEBI:57287"/>
        <dbReference type="ChEBI" id="CHEBI:57384"/>
        <dbReference type="ChEBI" id="CHEBI:90725"/>
        <dbReference type="ChEBI" id="CHEBI:90736"/>
        <dbReference type="EC" id="2.3.1.199"/>
    </reaction>
</comment>
<evidence type="ECO:0000256" key="12">
    <source>
        <dbReference type="ARBA" id="ARBA00047375"/>
    </source>
</evidence>
<dbReference type="GO" id="GO:0034626">
    <property type="term" value="P:fatty acid elongation, polyunsaturated fatty acid"/>
    <property type="evidence" value="ECO:0007669"/>
    <property type="project" value="TreeGrafter"/>
</dbReference>
<dbReference type="GO" id="GO:0009922">
    <property type="term" value="F:fatty acid elongase activity"/>
    <property type="evidence" value="ECO:0007669"/>
    <property type="project" value="UniProtKB-EC"/>
</dbReference>
<name>A0A8T2R8F7_CERRI</name>
<sequence>MADGRFYSYGRRQVPQGVLSFLAHHPRVAEFHWDHNVWGSSWLFLVLSVLGYVFVAQFMKLILCLRKRPVPLGPIPALYNFVLLLASIVMFVGCLQSAIAEIAETRWLWQRSKTSFEWILCFPLGTRPAGRVFYWSYVFYLSKFYEFIGTFILLLQKRNPSMGHVLRNAMVVVMCFLWLQFAQSLQILTLLSTTGLYIIMYLYLCACRLGYAPHLDNVMRYCQIAQYVIMLFASIGLVGLHYKKQGCSGMGAWLFGAVMDVSLLPFILIMDKQRKPKVVFTSGKDSSANLKTE</sequence>
<gene>
    <name evidence="14" type="ORF">KP509_29G049600</name>
</gene>
<dbReference type="InterPro" id="IPR002076">
    <property type="entry name" value="ELO_fam"/>
</dbReference>
<keyword evidence="4" id="KW-0444">Lipid biosynthesis</keyword>
<keyword evidence="15" id="KW-1185">Reference proteome</keyword>
<evidence type="ECO:0000256" key="13">
    <source>
        <dbReference type="SAM" id="Phobius"/>
    </source>
</evidence>
<evidence type="ECO:0000256" key="6">
    <source>
        <dbReference type="ARBA" id="ARBA00022692"/>
    </source>
</evidence>
<evidence type="ECO:0000256" key="4">
    <source>
        <dbReference type="ARBA" id="ARBA00022516"/>
    </source>
</evidence>
<organism evidence="14 15">
    <name type="scientific">Ceratopteris richardii</name>
    <name type="common">Triangle waterfern</name>
    <dbReference type="NCBI Taxonomy" id="49495"/>
    <lineage>
        <taxon>Eukaryota</taxon>
        <taxon>Viridiplantae</taxon>
        <taxon>Streptophyta</taxon>
        <taxon>Embryophyta</taxon>
        <taxon>Tracheophyta</taxon>
        <taxon>Polypodiopsida</taxon>
        <taxon>Polypodiidae</taxon>
        <taxon>Polypodiales</taxon>
        <taxon>Pteridineae</taxon>
        <taxon>Pteridaceae</taxon>
        <taxon>Parkerioideae</taxon>
        <taxon>Ceratopteris</taxon>
    </lineage>
</organism>
<dbReference type="GO" id="GO:0030148">
    <property type="term" value="P:sphingolipid biosynthetic process"/>
    <property type="evidence" value="ECO:0007669"/>
    <property type="project" value="TreeGrafter"/>
</dbReference>
<dbReference type="GO" id="GO:0034625">
    <property type="term" value="P:fatty acid elongation, monounsaturated fatty acid"/>
    <property type="evidence" value="ECO:0007669"/>
    <property type="project" value="TreeGrafter"/>
</dbReference>
<dbReference type="GO" id="GO:0005789">
    <property type="term" value="C:endoplasmic reticulum membrane"/>
    <property type="evidence" value="ECO:0007669"/>
    <property type="project" value="TreeGrafter"/>
</dbReference>
<dbReference type="OrthoDB" id="434092at2759"/>
<keyword evidence="11" id="KW-0275">Fatty acid biosynthesis</keyword>
<evidence type="ECO:0000256" key="10">
    <source>
        <dbReference type="ARBA" id="ARBA00023136"/>
    </source>
</evidence>
<keyword evidence="9" id="KW-0443">Lipid metabolism</keyword>
<dbReference type="Pfam" id="PF01151">
    <property type="entry name" value="ELO"/>
    <property type="match status" value="1"/>
</dbReference>
<dbReference type="PANTHER" id="PTHR11157">
    <property type="entry name" value="FATTY ACID ACYL TRANSFERASE-RELATED"/>
    <property type="match status" value="1"/>
</dbReference>
<evidence type="ECO:0000256" key="7">
    <source>
        <dbReference type="ARBA" id="ARBA00022832"/>
    </source>
</evidence>
<feature type="transmembrane region" description="Helical" evidence="13">
    <location>
        <begin position="42"/>
        <end position="65"/>
    </location>
</feature>
<feature type="transmembrane region" description="Helical" evidence="13">
    <location>
        <begin position="77"/>
        <end position="99"/>
    </location>
</feature>
<keyword evidence="6 13" id="KW-0812">Transmembrane</keyword>
<evidence type="ECO:0000313" key="14">
    <source>
        <dbReference type="EMBL" id="KAH7292054.1"/>
    </source>
</evidence>
<dbReference type="PANTHER" id="PTHR11157:SF134">
    <property type="entry name" value="ELONGATION OF FATTY ACIDS PROTEIN 1-RELATED"/>
    <property type="match status" value="1"/>
</dbReference>
<dbReference type="EMBL" id="CM035434">
    <property type="protein sequence ID" value="KAH7292054.1"/>
    <property type="molecule type" value="Genomic_DNA"/>
</dbReference>
<comment type="subcellular location">
    <subcellularLocation>
        <location evidence="1">Membrane</location>
        <topology evidence="1">Multi-pass membrane protein</topology>
    </subcellularLocation>
</comment>
<feature type="transmembrane region" description="Helical" evidence="13">
    <location>
        <begin position="252"/>
        <end position="270"/>
    </location>
</feature>
<dbReference type="OMA" id="QSILLCM"/>
<evidence type="ECO:0000256" key="3">
    <source>
        <dbReference type="ARBA" id="ARBA00012307"/>
    </source>
</evidence>
<evidence type="ECO:0000256" key="2">
    <source>
        <dbReference type="ARBA" id="ARBA00007263"/>
    </source>
</evidence>
<keyword evidence="7" id="KW-0276">Fatty acid metabolism</keyword>
<evidence type="ECO:0000256" key="9">
    <source>
        <dbReference type="ARBA" id="ARBA00023098"/>
    </source>
</evidence>
<reference evidence="14" key="1">
    <citation type="submission" date="2021-08" db="EMBL/GenBank/DDBJ databases">
        <title>WGS assembly of Ceratopteris richardii.</title>
        <authorList>
            <person name="Marchant D.B."/>
            <person name="Chen G."/>
            <person name="Jenkins J."/>
            <person name="Shu S."/>
            <person name="Leebens-Mack J."/>
            <person name="Grimwood J."/>
            <person name="Schmutz J."/>
            <person name="Soltis P."/>
            <person name="Soltis D."/>
            <person name="Chen Z.-H."/>
        </authorList>
    </citation>
    <scope>NUCLEOTIDE SEQUENCE</scope>
    <source>
        <strain evidence="14">Whitten #5841</strain>
        <tissue evidence="14">Leaf</tissue>
    </source>
</reference>
<proteinExistence type="inferred from homology"/>
<comment type="caution">
    <text evidence="14">The sequence shown here is derived from an EMBL/GenBank/DDBJ whole genome shotgun (WGS) entry which is preliminary data.</text>
</comment>
<feature type="transmembrane region" description="Helical" evidence="13">
    <location>
        <begin position="165"/>
        <end position="181"/>
    </location>
</feature>
<feature type="transmembrane region" description="Helical" evidence="13">
    <location>
        <begin position="132"/>
        <end position="153"/>
    </location>
</feature>
<evidence type="ECO:0000256" key="11">
    <source>
        <dbReference type="ARBA" id="ARBA00023160"/>
    </source>
</evidence>
<evidence type="ECO:0000256" key="5">
    <source>
        <dbReference type="ARBA" id="ARBA00022679"/>
    </source>
</evidence>
<protein>
    <recommendedName>
        <fullName evidence="3">very-long-chain 3-oxoacyl-CoA synthase</fullName>
        <ecNumber evidence="3">2.3.1.199</ecNumber>
    </recommendedName>
</protein>
<dbReference type="AlphaFoldDB" id="A0A8T2R8F7"/>
<dbReference type="GO" id="GO:0042761">
    <property type="term" value="P:very long-chain fatty acid biosynthetic process"/>
    <property type="evidence" value="ECO:0007669"/>
    <property type="project" value="TreeGrafter"/>
</dbReference>
<evidence type="ECO:0000256" key="8">
    <source>
        <dbReference type="ARBA" id="ARBA00022989"/>
    </source>
</evidence>
<feature type="transmembrane region" description="Helical" evidence="13">
    <location>
        <begin position="218"/>
        <end position="240"/>
    </location>
</feature>
<feature type="transmembrane region" description="Helical" evidence="13">
    <location>
        <begin position="187"/>
        <end position="206"/>
    </location>
</feature>
<keyword evidence="5" id="KW-0808">Transferase</keyword>
<dbReference type="Proteomes" id="UP000825935">
    <property type="component" value="Chromosome 29"/>
</dbReference>
<evidence type="ECO:0000313" key="15">
    <source>
        <dbReference type="Proteomes" id="UP000825935"/>
    </source>
</evidence>
<evidence type="ECO:0000256" key="1">
    <source>
        <dbReference type="ARBA" id="ARBA00004141"/>
    </source>
</evidence>
<comment type="similarity">
    <text evidence="2">Belongs to the ELO family.</text>
</comment>
<dbReference type="EC" id="2.3.1.199" evidence="3"/>
<accession>A0A8T2R8F7</accession>